<organism evidence="1 2">
    <name type="scientific">Mycena alexandri</name>
    <dbReference type="NCBI Taxonomy" id="1745969"/>
    <lineage>
        <taxon>Eukaryota</taxon>
        <taxon>Fungi</taxon>
        <taxon>Dikarya</taxon>
        <taxon>Basidiomycota</taxon>
        <taxon>Agaricomycotina</taxon>
        <taxon>Agaricomycetes</taxon>
        <taxon>Agaricomycetidae</taxon>
        <taxon>Agaricales</taxon>
        <taxon>Marasmiineae</taxon>
        <taxon>Mycenaceae</taxon>
        <taxon>Mycena</taxon>
    </lineage>
</organism>
<evidence type="ECO:0000313" key="1">
    <source>
        <dbReference type="EMBL" id="KAJ7047899.1"/>
    </source>
</evidence>
<dbReference type="PANTHER" id="PTHR47332">
    <property type="entry name" value="SET DOMAIN-CONTAINING PROTEIN 5"/>
    <property type="match status" value="1"/>
</dbReference>
<dbReference type="AlphaFoldDB" id="A0AAD6TJQ7"/>
<name>A0AAD6TJQ7_9AGAR</name>
<dbReference type="Proteomes" id="UP001218188">
    <property type="component" value="Unassembled WGS sequence"/>
</dbReference>
<reference evidence="1" key="1">
    <citation type="submission" date="2023-03" db="EMBL/GenBank/DDBJ databases">
        <title>Massive genome expansion in bonnet fungi (Mycena s.s.) driven by repeated elements and novel gene families across ecological guilds.</title>
        <authorList>
            <consortium name="Lawrence Berkeley National Laboratory"/>
            <person name="Harder C.B."/>
            <person name="Miyauchi S."/>
            <person name="Viragh M."/>
            <person name="Kuo A."/>
            <person name="Thoen E."/>
            <person name="Andreopoulos B."/>
            <person name="Lu D."/>
            <person name="Skrede I."/>
            <person name="Drula E."/>
            <person name="Henrissat B."/>
            <person name="Morin E."/>
            <person name="Kohler A."/>
            <person name="Barry K."/>
            <person name="LaButti K."/>
            <person name="Morin E."/>
            <person name="Salamov A."/>
            <person name="Lipzen A."/>
            <person name="Mereny Z."/>
            <person name="Hegedus B."/>
            <person name="Baldrian P."/>
            <person name="Stursova M."/>
            <person name="Weitz H."/>
            <person name="Taylor A."/>
            <person name="Grigoriev I.V."/>
            <person name="Nagy L.G."/>
            <person name="Martin F."/>
            <person name="Kauserud H."/>
        </authorList>
    </citation>
    <scope>NUCLEOTIDE SEQUENCE</scope>
    <source>
        <strain evidence="1">CBHHK200</strain>
    </source>
</reference>
<keyword evidence="2" id="KW-1185">Reference proteome</keyword>
<dbReference type="InterPro" id="IPR053185">
    <property type="entry name" value="SET_domain_protein"/>
</dbReference>
<gene>
    <name evidence="1" type="ORF">C8F04DRAFT_1060467</name>
</gene>
<dbReference type="EMBL" id="JARJCM010000001">
    <property type="protein sequence ID" value="KAJ7047899.1"/>
    <property type="molecule type" value="Genomic_DNA"/>
</dbReference>
<evidence type="ECO:0008006" key="3">
    <source>
        <dbReference type="Google" id="ProtNLM"/>
    </source>
</evidence>
<sequence length="413" mass="45822">MTLLRASLRAKRSSLRSVGCSVSGSFLRDIVLPTGTHTLEFLRFPASPRGNMNLTVEEDDQSNMQTSTACLLWGATKAALVASGFQPTPPPRLPATKYVFNPNPVNGTAVAVAQADIKCGEIIFVERPLIITAAALPSGVEDDPAETIANMVLEIFTLFLTERLSKREREDFFGLSGTEDRSIVQTLSRNVISIAQALPGPFEGSHGGICRKGSCMRHSCTPNVEFFALTPIYKGDELFRSYINHLLPRSERVRLLDEEYDGLECSCPSCSLPNQKSQASDEIRDEIREFLMDVSTGIVQRSALGHDDLNPEFTAWASDLNLPDDHIIEASQRILDLMATDGAEVLLLRVWHTMRMIRAYAALGDEERAKYWSARLLDIVHPMAVEVSEHAVEILAGKVREVDDWDLRNKYIS</sequence>
<accession>A0AAD6TJQ7</accession>
<dbReference type="Gene3D" id="2.170.270.10">
    <property type="entry name" value="SET domain"/>
    <property type="match status" value="1"/>
</dbReference>
<dbReference type="InterPro" id="IPR046341">
    <property type="entry name" value="SET_dom_sf"/>
</dbReference>
<evidence type="ECO:0000313" key="2">
    <source>
        <dbReference type="Proteomes" id="UP001218188"/>
    </source>
</evidence>
<comment type="caution">
    <text evidence="1">The sequence shown here is derived from an EMBL/GenBank/DDBJ whole genome shotgun (WGS) entry which is preliminary data.</text>
</comment>
<protein>
    <recommendedName>
        <fullName evidence="3">SET domain-containing protein</fullName>
    </recommendedName>
</protein>
<dbReference type="PANTHER" id="PTHR47332:SF2">
    <property type="entry name" value="SET-6"/>
    <property type="match status" value="1"/>
</dbReference>
<proteinExistence type="predicted"/>
<dbReference type="SUPFAM" id="SSF82199">
    <property type="entry name" value="SET domain"/>
    <property type="match status" value="1"/>
</dbReference>